<dbReference type="InterPro" id="IPR036582">
    <property type="entry name" value="Mao_N_sf"/>
</dbReference>
<sequence length="322" mass="34933">MNRKHPLRKAWSLILIGCLCLGSAASAEGATGEGATVAEPASSVARDYELSVSVNGKTIPPAHAAYLRSDGTPYVSVRTISEALGMKVAWNGPKRLAVVTTSNGQTFSFPLYREYFWFNGQRFELKYGTETEQDGDGPGFYVMVPAGAVGSLFGADVQWDPQTKQLDVNKPDGNVPADRKSAFRREWDVWSPEPGDTLQLAQALFANVKLDGGKLTVTVPKGRTDGVSFLYFQGAKETTLAPGKKYAYATGVKNAGVYAYRTEAGGAIEEEYWIWLDPGSPNLAYGIYGNQGLSVLIQDIRSKVVSLDRMKQVIAEIGKARD</sequence>
<gene>
    <name evidence="3" type="ORF">H7C19_21985</name>
</gene>
<organism evidence="3 4">
    <name type="scientific">Cohnella nanjingensis</name>
    <dbReference type="NCBI Taxonomy" id="1387779"/>
    <lineage>
        <taxon>Bacteria</taxon>
        <taxon>Bacillati</taxon>
        <taxon>Bacillota</taxon>
        <taxon>Bacilli</taxon>
        <taxon>Bacillales</taxon>
        <taxon>Paenibacillaceae</taxon>
        <taxon>Cohnella</taxon>
    </lineage>
</organism>
<keyword evidence="4" id="KW-1185">Reference proteome</keyword>
<dbReference type="SUPFAM" id="SSF55383">
    <property type="entry name" value="Copper amine oxidase, domain N"/>
    <property type="match status" value="1"/>
</dbReference>
<evidence type="ECO:0000313" key="4">
    <source>
        <dbReference type="Proteomes" id="UP000547209"/>
    </source>
</evidence>
<feature type="chain" id="PRO_5038732176" description="Copper amine oxidase-like N-terminal domain-containing protein" evidence="1">
    <location>
        <begin position="28"/>
        <end position="322"/>
    </location>
</feature>
<feature type="signal peptide" evidence="1">
    <location>
        <begin position="1"/>
        <end position="27"/>
    </location>
</feature>
<dbReference type="EMBL" id="JACJVP010000037">
    <property type="protein sequence ID" value="MBB6673352.1"/>
    <property type="molecule type" value="Genomic_DNA"/>
</dbReference>
<keyword evidence="1" id="KW-0732">Signal</keyword>
<evidence type="ECO:0000256" key="1">
    <source>
        <dbReference type="SAM" id="SignalP"/>
    </source>
</evidence>
<reference evidence="3 4" key="1">
    <citation type="submission" date="2020-08" db="EMBL/GenBank/DDBJ databases">
        <title>Cohnella phylogeny.</title>
        <authorList>
            <person name="Dunlap C."/>
        </authorList>
    </citation>
    <scope>NUCLEOTIDE SEQUENCE [LARGE SCALE GENOMIC DNA]</scope>
    <source>
        <strain evidence="3 4">DSM 28246</strain>
    </source>
</reference>
<dbReference type="Gene3D" id="3.30.457.10">
    <property type="entry name" value="Copper amine oxidase-like, N-terminal domain"/>
    <property type="match status" value="1"/>
</dbReference>
<dbReference type="InterPro" id="IPR012854">
    <property type="entry name" value="Cu_amine_oxidase-like_N"/>
</dbReference>
<accession>A0A7X0RTD6</accession>
<dbReference type="RefSeq" id="WP_185671217.1">
    <property type="nucleotide sequence ID" value="NZ_JACJVP010000037.1"/>
</dbReference>
<proteinExistence type="predicted"/>
<name>A0A7X0RTD6_9BACL</name>
<dbReference type="AlphaFoldDB" id="A0A7X0RTD6"/>
<feature type="domain" description="Copper amine oxidase-like N-terminal" evidence="2">
    <location>
        <begin position="54"/>
        <end position="166"/>
    </location>
</feature>
<evidence type="ECO:0000313" key="3">
    <source>
        <dbReference type="EMBL" id="MBB6673352.1"/>
    </source>
</evidence>
<evidence type="ECO:0000259" key="2">
    <source>
        <dbReference type="Pfam" id="PF07833"/>
    </source>
</evidence>
<dbReference type="Proteomes" id="UP000547209">
    <property type="component" value="Unassembled WGS sequence"/>
</dbReference>
<comment type="caution">
    <text evidence="3">The sequence shown here is derived from an EMBL/GenBank/DDBJ whole genome shotgun (WGS) entry which is preliminary data.</text>
</comment>
<protein>
    <recommendedName>
        <fullName evidence="2">Copper amine oxidase-like N-terminal domain-containing protein</fullName>
    </recommendedName>
</protein>
<dbReference type="Pfam" id="PF07833">
    <property type="entry name" value="Cu_amine_oxidN1"/>
    <property type="match status" value="1"/>
</dbReference>